<keyword evidence="3" id="KW-1185">Reference proteome</keyword>
<organism evidence="2 3">
    <name type="scientific">Zonotrichia albicollis</name>
    <name type="common">White-throated sparrow</name>
    <name type="synonym">Fringilla albicollis</name>
    <dbReference type="NCBI Taxonomy" id="44394"/>
    <lineage>
        <taxon>Eukaryota</taxon>
        <taxon>Metazoa</taxon>
        <taxon>Chordata</taxon>
        <taxon>Craniata</taxon>
        <taxon>Vertebrata</taxon>
        <taxon>Euteleostomi</taxon>
        <taxon>Archelosauria</taxon>
        <taxon>Archosauria</taxon>
        <taxon>Dinosauria</taxon>
        <taxon>Saurischia</taxon>
        <taxon>Theropoda</taxon>
        <taxon>Coelurosauria</taxon>
        <taxon>Aves</taxon>
        <taxon>Neognathae</taxon>
        <taxon>Neoaves</taxon>
        <taxon>Telluraves</taxon>
        <taxon>Australaves</taxon>
        <taxon>Passeriformes</taxon>
        <taxon>Passerellidae</taxon>
        <taxon>Zonotrichia</taxon>
    </lineage>
</organism>
<evidence type="ECO:0000313" key="3">
    <source>
        <dbReference type="Proteomes" id="UP000694413"/>
    </source>
</evidence>
<protein>
    <submittedName>
        <fullName evidence="2">Uncharacterized protein</fullName>
    </submittedName>
</protein>
<sequence length="107" mass="11770">GPMHFPVPLLIMLPKLLDLDDTCLQWQPYSVTANSEITPNYANFPAVNRISTFQNCSYTYLNAHTCAVTLEPTTYSSPSKILAQVISSTLTCASVPSLPSEYRSPKS</sequence>
<proteinExistence type="predicted"/>
<dbReference type="Ensembl" id="ENSZALT00000029473.1">
    <property type="protein sequence ID" value="ENSZALP00000022686.1"/>
    <property type="gene ID" value="ENSZALG00000017602.1"/>
</dbReference>
<evidence type="ECO:0000313" key="2">
    <source>
        <dbReference type="Ensembl" id="ENSZALP00000022686.1"/>
    </source>
</evidence>
<reference evidence="2" key="1">
    <citation type="submission" date="2025-08" db="UniProtKB">
        <authorList>
            <consortium name="Ensembl"/>
        </authorList>
    </citation>
    <scope>IDENTIFICATION</scope>
</reference>
<dbReference type="Proteomes" id="UP000694413">
    <property type="component" value="Unassembled WGS sequence"/>
</dbReference>
<evidence type="ECO:0000256" key="1">
    <source>
        <dbReference type="SAM" id="SignalP"/>
    </source>
</evidence>
<feature type="signal peptide" evidence="1">
    <location>
        <begin position="1"/>
        <end position="19"/>
    </location>
</feature>
<name>A0A8D2QKM2_ZONAL</name>
<dbReference type="AlphaFoldDB" id="A0A8D2QKM2"/>
<keyword evidence="1" id="KW-0732">Signal</keyword>
<accession>A0A8D2QKM2</accession>
<reference evidence="2" key="2">
    <citation type="submission" date="2025-09" db="UniProtKB">
        <authorList>
            <consortium name="Ensembl"/>
        </authorList>
    </citation>
    <scope>IDENTIFICATION</scope>
</reference>
<feature type="chain" id="PRO_5034815777" evidence="1">
    <location>
        <begin position="20"/>
        <end position="107"/>
    </location>
</feature>